<gene>
    <name evidence="5" type="ORF">H8730_12150</name>
</gene>
<dbReference type="GO" id="GO:0009313">
    <property type="term" value="P:oligosaccharide catabolic process"/>
    <property type="evidence" value="ECO:0007669"/>
    <property type="project" value="TreeGrafter"/>
</dbReference>
<comment type="similarity">
    <text evidence="2">Belongs to the glycosyl hydrolase 33 family.</text>
</comment>
<dbReference type="Proteomes" id="UP000657006">
    <property type="component" value="Unassembled WGS sequence"/>
</dbReference>
<evidence type="ECO:0000259" key="4">
    <source>
        <dbReference type="Pfam" id="PF13088"/>
    </source>
</evidence>
<evidence type="ECO:0000313" key="5">
    <source>
        <dbReference type="EMBL" id="MBC8544288.1"/>
    </source>
</evidence>
<dbReference type="InterPro" id="IPR011040">
    <property type="entry name" value="Sialidase"/>
</dbReference>
<reference evidence="5" key="1">
    <citation type="submission" date="2020-08" db="EMBL/GenBank/DDBJ databases">
        <title>Genome public.</title>
        <authorList>
            <person name="Liu C."/>
            <person name="Sun Q."/>
        </authorList>
    </citation>
    <scope>NUCLEOTIDE SEQUENCE</scope>
    <source>
        <strain evidence="5">NSJ-32</strain>
    </source>
</reference>
<dbReference type="RefSeq" id="WP_177713694.1">
    <property type="nucleotide sequence ID" value="NZ_JACRSQ010000019.1"/>
</dbReference>
<evidence type="ECO:0000313" key="6">
    <source>
        <dbReference type="Proteomes" id="UP000657006"/>
    </source>
</evidence>
<dbReference type="Pfam" id="PF13088">
    <property type="entry name" value="BNR_2"/>
    <property type="match status" value="1"/>
</dbReference>
<accession>A0A926DUQ9</accession>
<dbReference type="GO" id="GO:0006689">
    <property type="term" value="P:ganglioside catabolic process"/>
    <property type="evidence" value="ECO:0007669"/>
    <property type="project" value="TreeGrafter"/>
</dbReference>
<dbReference type="InterPro" id="IPR036278">
    <property type="entry name" value="Sialidase_sf"/>
</dbReference>
<keyword evidence="6" id="KW-1185">Reference proteome</keyword>
<evidence type="ECO:0000256" key="2">
    <source>
        <dbReference type="ARBA" id="ARBA00009348"/>
    </source>
</evidence>
<proteinExistence type="inferred from homology"/>
<dbReference type="Gene3D" id="2.120.10.10">
    <property type="match status" value="1"/>
</dbReference>
<dbReference type="InterPro" id="IPR026856">
    <property type="entry name" value="Sialidase_fam"/>
</dbReference>
<dbReference type="AlphaFoldDB" id="A0A926DUQ9"/>
<dbReference type="GO" id="GO:0005737">
    <property type="term" value="C:cytoplasm"/>
    <property type="evidence" value="ECO:0007669"/>
    <property type="project" value="TreeGrafter"/>
</dbReference>
<sequence length="361" mass="40062">MPEIIKKVLADCAHTSLPNSRIPGLVLTARGCLLAYFEMRDSSGDWSAHGIGLMRSEDGGDTWEPFRAIAMSQHGETVNNPVMIACRNGDVHFLWQMDYGRCFHQISKDDGHSFSDPVEITQYVYGFRDQYPWKVMALGPGHGIELEDGRLLLSVWMANGKDVRAHSPSVAATLLSADSGRSWIPGKIIPDGGGVINPNEACLFQKSDGTVVINIRHMGDTFYRAVARSDDAHSFSEPVFDTALPDPICFGSICKLQNPQAHLSRGVVFSNCANFPCKENNFSHARTLLTLRLSADDGETWSYARLLDKYAGYSDVAVSQDGNWIYCLYEQETENTAQLGFHRLVFVKVPFSWLTADSLEN</sequence>
<evidence type="ECO:0000256" key="3">
    <source>
        <dbReference type="ARBA" id="ARBA00012733"/>
    </source>
</evidence>
<dbReference type="SUPFAM" id="SSF50939">
    <property type="entry name" value="Sialidases"/>
    <property type="match status" value="1"/>
</dbReference>
<protein>
    <recommendedName>
        <fullName evidence="3">exo-alpha-sialidase</fullName>
        <ecNumber evidence="3">3.2.1.18</ecNumber>
    </recommendedName>
</protein>
<feature type="domain" description="Sialidase" evidence="4">
    <location>
        <begin position="73"/>
        <end position="323"/>
    </location>
</feature>
<organism evidence="5 6">
    <name type="scientific">Bianquea renquensis</name>
    <dbReference type="NCBI Taxonomy" id="2763661"/>
    <lineage>
        <taxon>Bacteria</taxon>
        <taxon>Bacillati</taxon>
        <taxon>Bacillota</taxon>
        <taxon>Clostridia</taxon>
        <taxon>Eubacteriales</taxon>
        <taxon>Bianqueaceae</taxon>
        <taxon>Bianquea</taxon>
    </lineage>
</organism>
<comment type="caution">
    <text evidence="5">The sequence shown here is derived from an EMBL/GenBank/DDBJ whole genome shotgun (WGS) entry which is preliminary data.</text>
</comment>
<dbReference type="PANTHER" id="PTHR10628">
    <property type="entry name" value="SIALIDASE"/>
    <property type="match status" value="1"/>
</dbReference>
<dbReference type="CDD" id="cd15482">
    <property type="entry name" value="Sialidase_non-viral"/>
    <property type="match status" value="1"/>
</dbReference>
<evidence type="ECO:0000256" key="1">
    <source>
        <dbReference type="ARBA" id="ARBA00000427"/>
    </source>
</evidence>
<name>A0A926DUQ9_9FIRM</name>
<dbReference type="EMBL" id="JACRSQ010000019">
    <property type="protein sequence ID" value="MBC8544288.1"/>
    <property type="molecule type" value="Genomic_DNA"/>
</dbReference>
<dbReference type="PANTHER" id="PTHR10628:SF30">
    <property type="entry name" value="EXO-ALPHA-SIALIDASE"/>
    <property type="match status" value="1"/>
</dbReference>
<dbReference type="EC" id="3.2.1.18" evidence="3"/>
<dbReference type="GO" id="GO:0004308">
    <property type="term" value="F:exo-alpha-sialidase activity"/>
    <property type="evidence" value="ECO:0007669"/>
    <property type="project" value="UniProtKB-EC"/>
</dbReference>
<comment type="catalytic activity">
    <reaction evidence="1">
        <text>Hydrolysis of alpha-(2-&gt;3)-, alpha-(2-&gt;6)-, alpha-(2-&gt;8)- glycosidic linkages of terminal sialic acid residues in oligosaccharides, glycoproteins, glycolipids, colominic acid and synthetic substrates.</text>
        <dbReference type="EC" id="3.2.1.18"/>
    </reaction>
</comment>
<dbReference type="GO" id="GO:0016020">
    <property type="term" value="C:membrane"/>
    <property type="evidence" value="ECO:0007669"/>
    <property type="project" value="TreeGrafter"/>
</dbReference>